<keyword evidence="3" id="KW-0804">Transcription</keyword>
<dbReference type="Gene3D" id="1.10.260.40">
    <property type="entry name" value="lambda repressor-like DNA-binding domains"/>
    <property type="match status" value="1"/>
</dbReference>
<feature type="region of interest" description="Disordered" evidence="4">
    <location>
        <begin position="322"/>
        <end position="358"/>
    </location>
</feature>
<dbReference type="PANTHER" id="PTHR30146">
    <property type="entry name" value="LACI-RELATED TRANSCRIPTIONAL REPRESSOR"/>
    <property type="match status" value="1"/>
</dbReference>
<evidence type="ECO:0000313" key="6">
    <source>
        <dbReference type="EMBL" id="MBB4710899.1"/>
    </source>
</evidence>
<reference evidence="6 7" key="1">
    <citation type="submission" date="2020-08" db="EMBL/GenBank/DDBJ databases">
        <title>Sequencing the genomes of 1000 actinobacteria strains.</title>
        <authorList>
            <person name="Klenk H.-P."/>
        </authorList>
    </citation>
    <scope>NUCLEOTIDE SEQUENCE [LARGE SCALE GENOMIC DNA]</scope>
    <source>
        <strain evidence="6 7">DSM 40483</strain>
    </source>
</reference>
<organism evidence="6 7">
    <name type="scientific">Streptomyces luteogriseus</name>
    <dbReference type="NCBI Taxonomy" id="68233"/>
    <lineage>
        <taxon>Bacteria</taxon>
        <taxon>Bacillati</taxon>
        <taxon>Actinomycetota</taxon>
        <taxon>Actinomycetes</taxon>
        <taxon>Kitasatosporales</taxon>
        <taxon>Streptomycetaceae</taxon>
        <taxon>Streptomyces</taxon>
    </lineage>
</organism>
<proteinExistence type="predicted"/>
<dbReference type="InterPro" id="IPR029058">
    <property type="entry name" value="AB_hydrolase_fold"/>
</dbReference>
<evidence type="ECO:0000313" key="7">
    <source>
        <dbReference type="Proteomes" id="UP000565089"/>
    </source>
</evidence>
<feature type="region of interest" description="Disordered" evidence="4">
    <location>
        <begin position="387"/>
        <end position="422"/>
    </location>
</feature>
<feature type="region of interest" description="Disordered" evidence="4">
    <location>
        <begin position="1"/>
        <end position="21"/>
    </location>
</feature>
<evidence type="ECO:0000256" key="3">
    <source>
        <dbReference type="ARBA" id="ARBA00023163"/>
    </source>
</evidence>
<dbReference type="SUPFAM" id="SSF53474">
    <property type="entry name" value="alpha/beta-Hydrolases"/>
    <property type="match status" value="1"/>
</dbReference>
<comment type="caution">
    <text evidence="6">The sequence shown here is derived from an EMBL/GenBank/DDBJ whole genome shotgun (WGS) entry which is preliminary data.</text>
</comment>
<dbReference type="PANTHER" id="PTHR30146:SF155">
    <property type="entry name" value="ALANINE RACEMASE"/>
    <property type="match status" value="1"/>
</dbReference>
<keyword evidence="1" id="KW-0805">Transcription regulation</keyword>
<dbReference type="CDD" id="cd06267">
    <property type="entry name" value="PBP1_LacI_sugar_binding-like"/>
    <property type="match status" value="1"/>
</dbReference>
<dbReference type="Gene3D" id="3.40.50.2300">
    <property type="match status" value="2"/>
</dbReference>
<dbReference type="SUPFAM" id="SSF47413">
    <property type="entry name" value="lambda repressor-like DNA-binding domains"/>
    <property type="match status" value="1"/>
</dbReference>
<dbReference type="GO" id="GO:0000976">
    <property type="term" value="F:transcription cis-regulatory region binding"/>
    <property type="evidence" value="ECO:0007669"/>
    <property type="project" value="TreeGrafter"/>
</dbReference>
<dbReference type="InterPro" id="IPR046335">
    <property type="entry name" value="LacI/GalR-like_sensor"/>
</dbReference>
<dbReference type="GO" id="GO:0008236">
    <property type="term" value="F:serine-type peptidase activity"/>
    <property type="evidence" value="ECO:0007669"/>
    <property type="project" value="InterPro"/>
</dbReference>
<dbReference type="GO" id="GO:0006508">
    <property type="term" value="P:proteolysis"/>
    <property type="evidence" value="ECO:0007669"/>
    <property type="project" value="InterPro"/>
</dbReference>
<keyword evidence="6" id="KW-0378">Hydrolase</keyword>
<accession>A0A7W7GFA3</accession>
<dbReference type="Pfam" id="PF00356">
    <property type="entry name" value="LacI"/>
    <property type="match status" value="1"/>
</dbReference>
<gene>
    <name evidence="6" type="ORF">BJ965_000781</name>
</gene>
<dbReference type="Pfam" id="PF00326">
    <property type="entry name" value="Peptidase_S9"/>
    <property type="match status" value="1"/>
</dbReference>
<dbReference type="PROSITE" id="PS50932">
    <property type="entry name" value="HTH_LACI_2"/>
    <property type="match status" value="1"/>
</dbReference>
<dbReference type="InterPro" id="IPR000843">
    <property type="entry name" value="HTH_LacI"/>
</dbReference>
<dbReference type="Proteomes" id="UP000565089">
    <property type="component" value="Unassembled WGS sequence"/>
</dbReference>
<feature type="domain" description="HTH lacI-type" evidence="5">
    <location>
        <begin position="11"/>
        <end position="65"/>
    </location>
</feature>
<dbReference type="Pfam" id="PF13377">
    <property type="entry name" value="Peripla_BP_3"/>
    <property type="match status" value="1"/>
</dbReference>
<protein>
    <submittedName>
        <fullName evidence="6">DNA-binding LacI/PurR family transcriptional regulator/dienelactone hydrolase</fullName>
    </submittedName>
</protein>
<dbReference type="InterPro" id="IPR028082">
    <property type="entry name" value="Peripla_BP_I"/>
</dbReference>
<dbReference type="SUPFAM" id="SSF53822">
    <property type="entry name" value="Periplasmic binding protein-like I"/>
    <property type="match status" value="1"/>
</dbReference>
<dbReference type="CDD" id="cd01392">
    <property type="entry name" value="HTH_LacI"/>
    <property type="match status" value="1"/>
</dbReference>
<keyword evidence="2 6" id="KW-0238">DNA-binding</keyword>
<dbReference type="InterPro" id="IPR010982">
    <property type="entry name" value="Lambda_DNA-bd_dom_sf"/>
</dbReference>
<dbReference type="SMART" id="SM00354">
    <property type="entry name" value="HTH_LACI"/>
    <property type="match status" value="1"/>
</dbReference>
<evidence type="ECO:0000256" key="1">
    <source>
        <dbReference type="ARBA" id="ARBA00023015"/>
    </source>
</evidence>
<evidence type="ECO:0000259" key="5">
    <source>
        <dbReference type="PROSITE" id="PS50932"/>
    </source>
</evidence>
<dbReference type="InterPro" id="IPR001375">
    <property type="entry name" value="Peptidase_S9_cat"/>
</dbReference>
<dbReference type="EMBL" id="JACHMS010000001">
    <property type="protein sequence ID" value="MBB4710899.1"/>
    <property type="molecule type" value="Genomic_DNA"/>
</dbReference>
<keyword evidence="7" id="KW-1185">Reference proteome</keyword>
<dbReference type="AlphaFoldDB" id="A0A7W7GFA3"/>
<dbReference type="Gene3D" id="3.40.50.1820">
    <property type="entry name" value="alpha/beta hydrolase"/>
    <property type="match status" value="1"/>
</dbReference>
<evidence type="ECO:0000256" key="2">
    <source>
        <dbReference type="ARBA" id="ARBA00023125"/>
    </source>
</evidence>
<sequence>MTGKRSPTRRPTMKDTARRAGVSESAVSFALNGRPGVSEVTRERVRRGAEQLGWRPSTAARALSGEGAATVGFVLARPAGTLGVDSFFLQLVSGIQEVPAERHLGLLFQIAEDIDDECAVYRRWWAEYRVDGVLVVDPRTDDPRPGLLDELGLPAVVIGGEPDERHPGLSTVWADDAGAMAAVVDGLYALGHRRIAHIAGLPGLAHTERRIRTLRAEAERRGLSEVQSVPTDYSDEAGAAVTRRVLDGPGAPTALIYDNDVMAVAGVAAATEMGFAVPADVSVVAWEDSALCRLVKPWLSALSRDSVEFGRTAARELTALLDGGPDGAGAGADADRAGQHGAGARHRPGRAFRPVPGGATLDRMRLRGTACAAAGLLLAVATGCTGGAEDAAPETSPVPARATGERPPGESPRTAPSPTPADPVSLQALMRREHTGSGLRVGEVLDRTSAYTRHAVTYEANGLTISGIMNIPEGEGPFPAVVLAHGHIDPDVYFSGQGMPREQDRLARHGYVVLHTDYRNHARSDKDPDNDVNLRLGYTEDVIGAALALRDSGRPEIDGDRIGLFGRSMGGGVLYNTLVVAPGLFDAAVAYAPVSARPEENIDHFQRPNGDPVVTEIEERHGTPEENPGFWRGVTPLSHVDRVTEPLLIQHGSADDTCPPRWSREAAAAFEKAGKDVELRTVPGEGHTFGPKWAASMDVTEAFLSRHLR</sequence>
<dbReference type="GO" id="GO:0003700">
    <property type="term" value="F:DNA-binding transcription factor activity"/>
    <property type="evidence" value="ECO:0007669"/>
    <property type="project" value="TreeGrafter"/>
</dbReference>
<name>A0A7W7GFA3_9ACTN</name>
<evidence type="ECO:0000256" key="4">
    <source>
        <dbReference type="SAM" id="MobiDB-lite"/>
    </source>
</evidence>